<dbReference type="EMBL" id="JADJZA010000005">
    <property type="protein sequence ID" value="MBK9296717.1"/>
    <property type="molecule type" value="Genomic_DNA"/>
</dbReference>
<dbReference type="AlphaFoldDB" id="A0A936NAK7"/>
<evidence type="ECO:0000256" key="1">
    <source>
        <dbReference type="SAM" id="MobiDB-lite"/>
    </source>
</evidence>
<reference evidence="2 3" key="1">
    <citation type="submission" date="2020-10" db="EMBL/GenBank/DDBJ databases">
        <title>Connecting structure to function with the recovery of over 1000 high-quality activated sludge metagenome-assembled genomes encoding full-length rRNA genes using long-read sequencing.</title>
        <authorList>
            <person name="Singleton C.M."/>
            <person name="Petriglieri F."/>
            <person name="Kristensen J.M."/>
            <person name="Kirkegaard R.H."/>
            <person name="Michaelsen T.Y."/>
            <person name="Andersen M.H."/>
            <person name="Karst S.M."/>
            <person name="Dueholm M.S."/>
            <person name="Nielsen P.H."/>
            <person name="Albertsen M."/>
        </authorList>
    </citation>
    <scope>NUCLEOTIDE SEQUENCE [LARGE SCALE GENOMIC DNA]</scope>
    <source>
        <strain evidence="2">Lyne_18-Q3-R50-59_MAXAC.006</strain>
    </source>
</reference>
<feature type="region of interest" description="Disordered" evidence="1">
    <location>
        <begin position="68"/>
        <end position="101"/>
    </location>
</feature>
<evidence type="ECO:0000313" key="3">
    <source>
        <dbReference type="Proteomes" id="UP000727993"/>
    </source>
</evidence>
<comment type="caution">
    <text evidence="2">The sequence shown here is derived from an EMBL/GenBank/DDBJ whole genome shotgun (WGS) entry which is preliminary data.</text>
</comment>
<protein>
    <submittedName>
        <fullName evidence="2">Uncharacterized protein</fullName>
    </submittedName>
</protein>
<proteinExistence type="predicted"/>
<organism evidence="2 3">
    <name type="scientific">Candidatus Neomicrothrix subdominans</name>
    <dbReference type="NCBI Taxonomy" id="2954438"/>
    <lineage>
        <taxon>Bacteria</taxon>
        <taxon>Bacillati</taxon>
        <taxon>Actinomycetota</taxon>
        <taxon>Acidimicrobiia</taxon>
        <taxon>Acidimicrobiales</taxon>
        <taxon>Microthrixaceae</taxon>
        <taxon>Candidatus Neomicrothrix</taxon>
    </lineage>
</organism>
<gene>
    <name evidence="2" type="ORF">IPN02_07720</name>
</gene>
<accession>A0A936NAK7</accession>
<name>A0A936NAK7_9ACTN</name>
<sequence>MADDVLGVLIAGGQNPASLSLREWCAVTWRIVTEHAEPEDRALYSAVFNATSRESLDKAMSELLRKHGAKGSNGAPRVRTRDAKEVEAAVAASPWRTATGG</sequence>
<dbReference type="Proteomes" id="UP000727993">
    <property type="component" value="Unassembled WGS sequence"/>
</dbReference>
<evidence type="ECO:0000313" key="2">
    <source>
        <dbReference type="EMBL" id="MBK9296717.1"/>
    </source>
</evidence>